<accession>A0A9P8PAM2</accession>
<dbReference type="AlphaFoldDB" id="A0A9P8PAM2"/>
<feature type="compositionally biased region" description="Low complexity" evidence="1">
    <location>
        <begin position="33"/>
        <end position="43"/>
    </location>
</feature>
<evidence type="ECO:0000313" key="3">
    <source>
        <dbReference type="Proteomes" id="UP000769157"/>
    </source>
</evidence>
<dbReference type="Proteomes" id="UP000769157">
    <property type="component" value="Unassembled WGS sequence"/>
</dbReference>
<evidence type="ECO:0000313" key="2">
    <source>
        <dbReference type="EMBL" id="KAH3668246.1"/>
    </source>
</evidence>
<evidence type="ECO:0000256" key="1">
    <source>
        <dbReference type="SAM" id="MobiDB-lite"/>
    </source>
</evidence>
<reference evidence="2" key="1">
    <citation type="journal article" date="2021" name="Open Biol.">
        <title>Shared evolutionary footprints suggest mitochondrial oxidative damage underlies multiple complex I losses in fungi.</title>
        <authorList>
            <person name="Schikora-Tamarit M.A."/>
            <person name="Marcet-Houben M."/>
            <person name="Nosek J."/>
            <person name="Gabaldon T."/>
        </authorList>
    </citation>
    <scope>NUCLEOTIDE SEQUENCE</scope>
    <source>
        <strain evidence="2">CBS6075</strain>
    </source>
</reference>
<proteinExistence type="predicted"/>
<keyword evidence="3" id="KW-1185">Reference proteome</keyword>
<feature type="compositionally biased region" description="Basic and acidic residues" evidence="1">
    <location>
        <begin position="47"/>
        <end position="59"/>
    </location>
</feature>
<sequence>MSEESMLSSSADLEKNSRSIKYGIVKPVTNVASRSRSTSSPPSGDSAYDKGSSDDKYEKSASSWWSWSCWAVSSEKL</sequence>
<feature type="region of interest" description="Disordered" evidence="1">
    <location>
        <begin position="31"/>
        <end position="63"/>
    </location>
</feature>
<name>A0A9P8PAM2_9ASCO</name>
<dbReference type="RefSeq" id="XP_046062660.1">
    <property type="nucleotide sequence ID" value="XM_046202824.1"/>
</dbReference>
<reference evidence="2" key="2">
    <citation type="submission" date="2021-01" db="EMBL/GenBank/DDBJ databases">
        <authorList>
            <person name="Schikora-Tamarit M.A."/>
        </authorList>
    </citation>
    <scope>NUCLEOTIDE SEQUENCE</scope>
    <source>
        <strain evidence="2">CBS6075</strain>
    </source>
</reference>
<dbReference type="EMBL" id="JAEUBE010000158">
    <property type="protein sequence ID" value="KAH3668246.1"/>
    <property type="molecule type" value="Genomic_DNA"/>
</dbReference>
<organism evidence="2 3">
    <name type="scientific">Ogataea philodendri</name>
    <dbReference type="NCBI Taxonomy" id="1378263"/>
    <lineage>
        <taxon>Eukaryota</taxon>
        <taxon>Fungi</taxon>
        <taxon>Dikarya</taxon>
        <taxon>Ascomycota</taxon>
        <taxon>Saccharomycotina</taxon>
        <taxon>Pichiomycetes</taxon>
        <taxon>Pichiales</taxon>
        <taxon>Pichiaceae</taxon>
        <taxon>Ogataea</taxon>
    </lineage>
</organism>
<dbReference type="GeneID" id="70233967"/>
<gene>
    <name evidence="2" type="ORF">OGAPHI_002000</name>
</gene>
<protein>
    <submittedName>
        <fullName evidence="2">Uncharacterized protein</fullName>
    </submittedName>
</protein>
<comment type="caution">
    <text evidence="2">The sequence shown here is derived from an EMBL/GenBank/DDBJ whole genome shotgun (WGS) entry which is preliminary data.</text>
</comment>